<keyword evidence="1" id="KW-0472">Membrane</keyword>
<dbReference type="EMBL" id="MNPJ01000019">
    <property type="protein sequence ID" value="OQS54549.1"/>
    <property type="molecule type" value="Genomic_DNA"/>
</dbReference>
<feature type="transmembrane region" description="Helical" evidence="1">
    <location>
        <begin position="54"/>
        <end position="73"/>
    </location>
</feature>
<feature type="transmembrane region" description="Helical" evidence="1">
    <location>
        <begin position="165"/>
        <end position="185"/>
    </location>
</feature>
<accession>A0A1W0E5T8</accession>
<feature type="transmembrane region" description="Helical" evidence="1">
    <location>
        <begin position="191"/>
        <end position="212"/>
    </location>
</feature>
<dbReference type="VEuPathDB" id="MicrosporidiaDB:EHP00_55"/>
<sequence length="323" mass="37334">MLPEDIFVNNFCKTRKSILRPKYKAIPISKACYYLRVVLLSFTILLGKKYDPPISFFIGNVFYALLLNALCYGQMMQGVFLRNSAFTFHGILLNIYMIYYFSEELIFISPAFEYTILSSFLLGVTVFDVCFSLFNFAYISNKLSYEITNATSNYNLKYAFLVRKALYTLPITNIVFSVYFFAFNASFGFSSYYLVIVGGIVLLLTLIGESLVFTKVKVKKDHIYCEHKGRRILCLFLMLIKVLLLTSTIIIVVQQTFVLKTKDLYVFKRISLNIKFVMVILSETVLSVFFLLEDYKSFGSGLFETQKITYFAKINNKVKKIKT</sequence>
<protein>
    <submittedName>
        <fullName evidence="2">Uncharacterized protein</fullName>
    </submittedName>
</protein>
<keyword evidence="1" id="KW-1133">Transmembrane helix</keyword>
<organism evidence="2 3">
    <name type="scientific">Ecytonucleospora hepatopenaei</name>
    <dbReference type="NCBI Taxonomy" id="646526"/>
    <lineage>
        <taxon>Eukaryota</taxon>
        <taxon>Fungi</taxon>
        <taxon>Fungi incertae sedis</taxon>
        <taxon>Microsporidia</taxon>
        <taxon>Enterocytozoonidae</taxon>
        <taxon>Ecytonucleospora</taxon>
    </lineage>
</organism>
<feature type="transmembrane region" description="Helical" evidence="1">
    <location>
        <begin position="273"/>
        <end position="292"/>
    </location>
</feature>
<feature type="transmembrane region" description="Helical" evidence="1">
    <location>
        <begin position="85"/>
        <end position="102"/>
    </location>
</feature>
<evidence type="ECO:0000256" key="1">
    <source>
        <dbReference type="SAM" id="Phobius"/>
    </source>
</evidence>
<name>A0A1W0E5T8_9MICR</name>
<dbReference type="Proteomes" id="UP000192758">
    <property type="component" value="Unassembled WGS sequence"/>
</dbReference>
<keyword evidence="3" id="KW-1185">Reference proteome</keyword>
<comment type="caution">
    <text evidence="2">The sequence shown here is derived from an EMBL/GenBank/DDBJ whole genome shotgun (WGS) entry which is preliminary data.</text>
</comment>
<proteinExistence type="predicted"/>
<evidence type="ECO:0000313" key="3">
    <source>
        <dbReference type="Proteomes" id="UP000192758"/>
    </source>
</evidence>
<feature type="transmembrane region" description="Helical" evidence="1">
    <location>
        <begin position="232"/>
        <end position="253"/>
    </location>
</feature>
<evidence type="ECO:0000313" key="2">
    <source>
        <dbReference type="EMBL" id="OQS54549.1"/>
    </source>
</evidence>
<gene>
    <name evidence="2" type="ORF">EHP00_55</name>
</gene>
<feature type="transmembrane region" description="Helical" evidence="1">
    <location>
        <begin position="114"/>
        <end position="138"/>
    </location>
</feature>
<dbReference type="AlphaFoldDB" id="A0A1W0E5T8"/>
<keyword evidence="1" id="KW-0812">Transmembrane</keyword>
<reference evidence="2 3" key="1">
    <citation type="journal article" date="2017" name="Environ. Microbiol.">
        <title>Decay of the glycolytic pathway and adaptation to intranuclear parasitism within Enterocytozoonidae microsporidia.</title>
        <authorList>
            <person name="Wiredu Boakye D."/>
            <person name="Jaroenlak P."/>
            <person name="Prachumwat A."/>
            <person name="Williams T.A."/>
            <person name="Bateman K.S."/>
            <person name="Itsathitphaisarn O."/>
            <person name="Sritunyalucksana K."/>
            <person name="Paszkiewicz K.H."/>
            <person name="Moore K.A."/>
            <person name="Stentiford G.D."/>
            <person name="Williams B.A."/>
        </authorList>
    </citation>
    <scope>NUCLEOTIDE SEQUENCE [LARGE SCALE GENOMIC DNA]</scope>
    <source>
        <strain evidence="2 3">TH1</strain>
    </source>
</reference>